<dbReference type="Pfam" id="PF01168">
    <property type="entry name" value="Ala_racemase_N"/>
    <property type="match status" value="1"/>
</dbReference>
<dbReference type="HAMAP" id="MF_02087">
    <property type="entry name" value="PLP_homeostasis"/>
    <property type="match status" value="1"/>
</dbReference>
<evidence type="ECO:0000256" key="1">
    <source>
        <dbReference type="ARBA" id="ARBA00022898"/>
    </source>
</evidence>
<evidence type="ECO:0000313" key="6">
    <source>
        <dbReference type="EMBL" id="VIP01998.1"/>
    </source>
</evidence>
<reference evidence="6" key="1">
    <citation type="submission" date="2019-04" db="EMBL/GenBank/DDBJ databases">
        <authorList>
            <consortium name="Science for Life Laboratories"/>
        </authorList>
    </citation>
    <scope>NUCLEOTIDE SEQUENCE</scope>
    <source>
        <strain evidence="6">MBLW1</strain>
    </source>
</reference>
<dbReference type="EMBL" id="LR593887">
    <property type="protein sequence ID" value="VTS00081.1"/>
    <property type="molecule type" value="Genomic_DNA"/>
</dbReference>
<accession>A0A6C2YK96</accession>
<proteinExistence type="inferred from homology"/>
<dbReference type="InterPro" id="IPR011078">
    <property type="entry name" value="PyrdxlP_homeostasis"/>
</dbReference>
<comment type="cofactor">
    <cofactor evidence="3">
        <name>pyridoxal 5'-phosphate</name>
        <dbReference type="ChEBI" id="CHEBI:597326"/>
    </cofactor>
</comment>
<dbReference type="InParanoid" id="A0A6C2YK96"/>
<sequence length="240" mass="26519">MQPSEIQQILSDRLARVEATIAGACAKARRSRDEVRLIAVTKTVSAAVTAMLPRLGVVDLAENRPQTLWGKVDAVPNVRWHFIGHLQRNKIDRTLPLMHWLHSVDSVRLLEALQSECVKQNRHLSIFIEVNASREEQKQGFAHEDCAALGPVLARCDRLSILGLMGMAAYSDDPENSRPTFAAMFALRERLRQEWGLPLPELSLGMSNDYVVAIEEGATCVRLGTTLFEGLDGELPGVGG</sequence>
<dbReference type="RefSeq" id="WP_162661268.1">
    <property type="nucleotide sequence ID" value="NZ_LR593887.1"/>
</dbReference>
<evidence type="ECO:0000256" key="3">
    <source>
        <dbReference type="PIRSR" id="PIRSR004848-1"/>
    </source>
</evidence>
<protein>
    <recommendedName>
        <fullName evidence="2">Pyridoxal phosphate homeostasis protein</fullName>
        <shortName evidence="2">PLP homeostasis protein</shortName>
    </recommendedName>
</protein>
<keyword evidence="7" id="KW-1185">Reference proteome</keyword>
<dbReference type="InterPro" id="IPR001608">
    <property type="entry name" value="Ala_racemase_N"/>
</dbReference>
<dbReference type="Proteomes" id="UP000464378">
    <property type="component" value="Chromosome"/>
</dbReference>
<dbReference type="PANTHER" id="PTHR10146">
    <property type="entry name" value="PROLINE SYNTHETASE CO-TRANSCRIBED BACTERIAL HOMOLOG PROTEIN"/>
    <property type="match status" value="1"/>
</dbReference>
<comment type="function">
    <text evidence="2">Pyridoxal 5'-phosphate (PLP)-binding protein, which is involved in PLP homeostasis.</text>
</comment>
<dbReference type="SUPFAM" id="SSF51419">
    <property type="entry name" value="PLP-binding barrel"/>
    <property type="match status" value="1"/>
</dbReference>
<organism evidence="6">
    <name type="scientific">Tuwongella immobilis</name>
    <dbReference type="NCBI Taxonomy" id="692036"/>
    <lineage>
        <taxon>Bacteria</taxon>
        <taxon>Pseudomonadati</taxon>
        <taxon>Planctomycetota</taxon>
        <taxon>Planctomycetia</taxon>
        <taxon>Gemmatales</taxon>
        <taxon>Gemmataceae</taxon>
        <taxon>Tuwongella</taxon>
    </lineage>
</organism>
<dbReference type="PIRSF" id="PIRSF004848">
    <property type="entry name" value="YBL036c_PLPDEIII"/>
    <property type="match status" value="1"/>
</dbReference>
<dbReference type="InterPro" id="IPR029066">
    <property type="entry name" value="PLP-binding_barrel"/>
</dbReference>
<dbReference type="EMBL" id="LR586016">
    <property type="protein sequence ID" value="VIP01998.1"/>
    <property type="molecule type" value="Genomic_DNA"/>
</dbReference>
<keyword evidence="1 2" id="KW-0663">Pyridoxal phosphate</keyword>
<dbReference type="KEGG" id="tim:GMBLW1_19620"/>
<feature type="domain" description="Alanine racemase N-terminal" evidence="5">
    <location>
        <begin position="32"/>
        <end position="228"/>
    </location>
</feature>
<dbReference type="PANTHER" id="PTHR10146:SF14">
    <property type="entry name" value="PYRIDOXAL PHOSPHATE HOMEOSTASIS PROTEIN"/>
    <property type="match status" value="1"/>
</dbReference>
<dbReference type="AlphaFoldDB" id="A0A6C2YK96"/>
<name>A0A6C2YK96_9BACT</name>
<dbReference type="GO" id="GO:0030170">
    <property type="term" value="F:pyridoxal phosphate binding"/>
    <property type="evidence" value="ECO:0007669"/>
    <property type="project" value="UniProtKB-UniRule"/>
</dbReference>
<dbReference type="FunCoup" id="A0A6C2YK96">
    <property type="interactions" value="471"/>
</dbReference>
<dbReference type="NCBIfam" id="TIGR00044">
    <property type="entry name" value="YggS family pyridoxal phosphate-dependent enzyme"/>
    <property type="match status" value="1"/>
</dbReference>
<evidence type="ECO:0000313" key="7">
    <source>
        <dbReference type="Proteomes" id="UP000464378"/>
    </source>
</evidence>
<feature type="modified residue" description="N6-(pyridoxal phosphate)lysine" evidence="2 3">
    <location>
        <position position="42"/>
    </location>
</feature>
<evidence type="ECO:0000256" key="4">
    <source>
        <dbReference type="RuleBase" id="RU004514"/>
    </source>
</evidence>
<dbReference type="Gene3D" id="3.20.20.10">
    <property type="entry name" value="Alanine racemase"/>
    <property type="match status" value="1"/>
</dbReference>
<dbReference type="CDD" id="cd00635">
    <property type="entry name" value="PLPDE_III_YBL036c_like"/>
    <property type="match status" value="1"/>
</dbReference>
<comment type="similarity">
    <text evidence="2 4">Belongs to the pyridoxal phosphate-binding protein YggS/PROSC family.</text>
</comment>
<gene>
    <name evidence="6" type="ORF">GMBLW1_19620</name>
</gene>
<evidence type="ECO:0000256" key="2">
    <source>
        <dbReference type="HAMAP-Rule" id="MF_02087"/>
    </source>
</evidence>
<evidence type="ECO:0000259" key="5">
    <source>
        <dbReference type="Pfam" id="PF01168"/>
    </source>
</evidence>